<evidence type="ECO:0000256" key="3">
    <source>
        <dbReference type="ARBA" id="ARBA00022741"/>
    </source>
</evidence>
<evidence type="ECO:0000256" key="4">
    <source>
        <dbReference type="ARBA" id="ARBA00022840"/>
    </source>
</evidence>
<comment type="caution">
    <text evidence="6">The sequence shown here is derived from an EMBL/GenBank/DDBJ whole genome shotgun (WGS) entry which is preliminary data.</text>
</comment>
<accession>A0A917B5H9</accession>
<protein>
    <recommendedName>
        <fullName evidence="5">ABC transporter domain-containing protein</fullName>
    </recommendedName>
</protein>
<dbReference type="GO" id="GO:0015833">
    <property type="term" value="P:peptide transport"/>
    <property type="evidence" value="ECO:0007669"/>
    <property type="project" value="InterPro"/>
</dbReference>
<dbReference type="SUPFAM" id="SSF52540">
    <property type="entry name" value="P-loop containing nucleoside triphosphate hydrolases"/>
    <property type="match status" value="1"/>
</dbReference>
<gene>
    <name evidence="6" type="ORF">GCM10011399_14800</name>
</gene>
<keyword evidence="4" id="KW-0067">ATP-binding</keyword>
<dbReference type="Proteomes" id="UP000598775">
    <property type="component" value="Unassembled WGS sequence"/>
</dbReference>
<dbReference type="GO" id="GO:0016887">
    <property type="term" value="F:ATP hydrolysis activity"/>
    <property type="evidence" value="ECO:0007669"/>
    <property type="project" value="InterPro"/>
</dbReference>
<dbReference type="InterPro" id="IPR027417">
    <property type="entry name" value="P-loop_NTPase"/>
</dbReference>
<evidence type="ECO:0000256" key="2">
    <source>
        <dbReference type="ARBA" id="ARBA00022448"/>
    </source>
</evidence>
<evidence type="ECO:0000259" key="5">
    <source>
        <dbReference type="PROSITE" id="PS50893"/>
    </source>
</evidence>
<name>A0A917B5H9_9MICO</name>
<dbReference type="AlphaFoldDB" id="A0A917B5H9"/>
<evidence type="ECO:0000313" key="6">
    <source>
        <dbReference type="EMBL" id="GGF22138.1"/>
    </source>
</evidence>
<dbReference type="PANTHER" id="PTHR43776:SF7">
    <property type="entry name" value="D,D-DIPEPTIDE TRANSPORT ATP-BINDING PROTEIN DDPF-RELATED"/>
    <property type="match status" value="1"/>
</dbReference>
<sequence>MPDVPLSWTAPTLEVASLNVHFGRGRARKQIIDDVGFEIRPGESVGLIGETGSGKSTIARSILGLVDPSAGSSVLVAGKQVVGLSANARRSFRRSGVAQYVFQDPHKSLDQDFTVEQSIAEPLLIRGDIKRADVAEAVRRQVDDVQLDAALLGRFPAELSGGQRQRVAIARALITKPRLLILDEPVSALDSANRVKILELLGRLRSSEVAMLFISHDLGSVAGITDRTLVLYRGRVVEVNKTSQIVNAPEHPYTRLLVGSAPTLSGGSIDRERREQLRAELHPS</sequence>
<dbReference type="InterPro" id="IPR013563">
    <property type="entry name" value="Oligopep_ABC_C"/>
</dbReference>
<reference evidence="6 7" key="1">
    <citation type="journal article" date="2014" name="Int. J. Syst. Evol. Microbiol.">
        <title>Complete genome sequence of Corynebacterium casei LMG S-19264T (=DSM 44701T), isolated from a smear-ripened cheese.</title>
        <authorList>
            <consortium name="US DOE Joint Genome Institute (JGI-PGF)"/>
            <person name="Walter F."/>
            <person name="Albersmeier A."/>
            <person name="Kalinowski J."/>
            <person name="Ruckert C."/>
        </authorList>
    </citation>
    <scope>NUCLEOTIDE SEQUENCE [LARGE SCALE GENOMIC DNA]</scope>
    <source>
        <strain evidence="6 7">CGMCC 1.12976</strain>
    </source>
</reference>
<dbReference type="Pfam" id="PF08352">
    <property type="entry name" value="oligo_HPY"/>
    <property type="match status" value="1"/>
</dbReference>
<dbReference type="PROSITE" id="PS50893">
    <property type="entry name" value="ABC_TRANSPORTER_2"/>
    <property type="match status" value="1"/>
</dbReference>
<keyword evidence="3" id="KW-0547">Nucleotide-binding</keyword>
<keyword evidence="2" id="KW-0813">Transport</keyword>
<dbReference type="Gene3D" id="3.40.50.300">
    <property type="entry name" value="P-loop containing nucleotide triphosphate hydrolases"/>
    <property type="match status" value="1"/>
</dbReference>
<evidence type="ECO:0000313" key="7">
    <source>
        <dbReference type="Proteomes" id="UP000598775"/>
    </source>
</evidence>
<comment type="similarity">
    <text evidence="1">Belongs to the ABC transporter superfamily.</text>
</comment>
<keyword evidence="7" id="KW-1185">Reference proteome</keyword>
<dbReference type="Pfam" id="PF00005">
    <property type="entry name" value="ABC_tran"/>
    <property type="match status" value="1"/>
</dbReference>
<evidence type="ECO:0000256" key="1">
    <source>
        <dbReference type="ARBA" id="ARBA00005417"/>
    </source>
</evidence>
<dbReference type="InterPro" id="IPR050319">
    <property type="entry name" value="ABC_transp_ATP-bind"/>
</dbReference>
<dbReference type="InterPro" id="IPR003439">
    <property type="entry name" value="ABC_transporter-like_ATP-bd"/>
</dbReference>
<dbReference type="GO" id="GO:0055085">
    <property type="term" value="P:transmembrane transport"/>
    <property type="evidence" value="ECO:0007669"/>
    <property type="project" value="UniProtKB-ARBA"/>
</dbReference>
<dbReference type="RefSeq" id="WP_188675932.1">
    <property type="nucleotide sequence ID" value="NZ_BMGP01000002.1"/>
</dbReference>
<organism evidence="6 7">
    <name type="scientific">Subtercola lobariae</name>
    <dbReference type="NCBI Taxonomy" id="1588641"/>
    <lineage>
        <taxon>Bacteria</taxon>
        <taxon>Bacillati</taxon>
        <taxon>Actinomycetota</taxon>
        <taxon>Actinomycetes</taxon>
        <taxon>Micrococcales</taxon>
        <taxon>Microbacteriaceae</taxon>
        <taxon>Subtercola</taxon>
    </lineage>
</organism>
<dbReference type="GO" id="GO:0005524">
    <property type="term" value="F:ATP binding"/>
    <property type="evidence" value="ECO:0007669"/>
    <property type="project" value="UniProtKB-KW"/>
</dbReference>
<dbReference type="PROSITE" id="PS00211">
    <property type="entry name" value="ABC_TRANSPORTER_1"/>
    <property type="match status" value="1"/>
</dbReference>
<dbReference type="PANTHER" id="PTHR43776">
    <property type="entry name" value="TRANSPORT ATP-BINDING PROTEIN"/>
    <property type="match status" value="1"/>
</dbReference>
<dbReference type="SMART" id="SM00382">
    <property type="entry name" value="AAA"/>
    <property type="match status" value="1"/>
</dbReference>
<feature type="domain" description="ABC transporter" evidence="5">
    <location>
        <begin position="15"/>
        <end position="258"/>
    </location>
</feature>
<proteinExistence type="inferred from homology"/>
<dbReference type="CDD" id="cd03257">
    <property type="entry name" value="ABC_NikE_OppD_transporters"/>
    <property type="match status" value="1"/>
</dbReference>
<dbReference type="InterPro" id="IPR017871">
    <property type="entry name" value="ABC_transporter-like_CS"/>
</dbReference>
<dbReference type="EMBL" id="BMGP01000002">
    <property type="protein sequence ID" value="GGF22138.1"/>
    <property type="molecule type" value="Genomic_DNA"/>
</dbReference>
<dbReference type="InterPro" id="IPR003593">
    <property type="entry name" value="AAA+_ATPase"/>
</dbReference>